<proteinExistence type="predicted"/>
<gene>
    <name evidence="7" type="primary">LOC114853226</name>
</gene>
<name>A0A6P7M6C0_BETSP</name>
<feature type="signal peptide" evidence="5">
    <location>
        <begin position="1"/>
        <end position="19"/>
    </location>
</feature>
<keyword evidence="6" id="KW-1185">Reference proteome</keyword>
<evidence type="ECO:0000256" key="3">
    <source>
        <dbReference type="ARBA" id="ARBA00022729"/>
    </source>
</evidence>
<keyword evidence="3 5" id="KW-0732">Signal</keyword>
<dbReference type="Pfam" id="PF11032">
    <property type="entry name" value="ApoM"/>
    <property type="match status" value="1"/>
</dbReference>
<accession>A0A6P7M6C0</accession>
<dbReference type="InterPro" id="IPR012674">
    <property type="entry name" value="Calycin"/>
</dbReference>
<sequence>MKFARAGFVLLIFLSVGRSAPVTVCESLTQTLQIRRDDLLGKWFLIAESTNIMGYQLLTNELVDNSWANFVAESEDDGLKAHIHLKMLGSCFSASLFYSLVNNSITMERPYHSTGVMLNTGCPDCLVFSFKFTFGRNSHAGVQLLSRRSEVTADQLQEFKQQVECLSLPSPAVLDAKKGFCPDKSEAHETKITDLTDAMNNMGSNATETLSSYFNSQSGLMSLIDLIRSRVAALQEQ</sequence>
<dbReference type="Proteomes" id="UP000515150">
    <property type="component" value="Chromosome 1"/>
</dbReference>
<organism evidence="6 7">
    <name type="scientific">Betta splendens</name>
    <name type="common">Siamese fighting fish</name>
    <dbReference type="NCBI Taxonomy" id="158456"/>
    <lineage>
        <taxon>Eukaryota</taxon>
        <taxon>Metazoa</taxon>
        <taxon>Chordata</taxon>
        <taxon>Craniata</taxon>
        <taxon>Vertebrata</taxon>
        <taxon>Euteleostomi</taxon>
        <taxon>Actinopterygii</taxon>
        <taxon>Neopterygii</taxon>
        <taxon>Teleostei</taxon>
        <taxon>Neoteleostei</taxon>
        <taxon>Acanthomorphata</taxon>
        <taxon>Anabantaria</taxon>
        <taxon>Anabantiformes</taxon>
        <taxon>Anabantoidei</taxon>
        <taxon>Osphronemidae</taxon>
        <taxon>Betta</taxon>
    </lineage>
</organism>
<dbReference type="PANTHER" id="PTHR11967">
    <property type="entry name" value="ALPHA-1-ACID GLYCOPROTEIN"/>
    <property type="match status" value="1"/>
</dbReference>
<evidence type="ECO:0000256" key="1">
    <source>
        <dbReference type="ARBA" id="ARBA00004613"/>
    </source>
</evidence>
<evidence type="ECO:0000256" key="5">
    <source>
        <dbReference type="SAM" id="SignalP"/>
    </source>
</evidence>
<dbReference type="PANTHER" id="PTHR11967:SF2">
    <property type="entry name" value="ALPHA-1-ACID GLYCOPROTEIN 1"/>
    <property type="match status" value="1"/>
</dbReference>
<dbReference type="Gene3D" id="2.40.128.20">
    <property type="match status" value="1"/>
</dbReference>
<dbReference type="InterPro" id="IPR022734">
    <property type="entry name" value="ApoM"/>
</dbReference>
<evidence type="ECO:0000313" key="7">
    <source>
        <dbReference type="RefSeq" id="XP_029002185.1"/>
    </source>
</evidence>
<evidence type="ECO:0000313" key="6">
    <source>
        <dbReference type="Proteomes" id="UP000515150"/>
    </source>
</evidence>
<keyword evidence="4" id="KW-0325">Glycoprotein</keyword>
<protein>
    <submittedName>
        <fullName evidence="7">Uncharacterized protein LOC114853226</fullName>
    </submittedName>
</protein>
<dbReference type="RefSeq" id="XP_029002185.1">
    <property type="nucleotide sequence ID" value="XM_029146352.3"/>
</dbReference>
<dbReference type="GeneID" id="114853226"/>
<feature type="chain" id="PRO_5027610097" evidence="5">
    <location>
        <begin position="20"/>
        <end position="237"/>
    </location>
</feature>
<dbReference type="KEGG" id="bspl:114853226"/>
<dbReference type="SUPFAM" id="SSF50814">
    <property type="entry name" value="Lipocalins"/>
    <property type="match status" value="1"/>
</dbReference>
<dbReference type="AlphaFoldDB" id="A0A6P7M6C0"/>
<dbReference type="InParanoid" id="A0A6P7M6C0"/>
<keyword evidence="2" id="KW-0964">Secreted</keyword>
<dbReference type="OrthoDB" id="8928962at2759"/>
<evidence type="ECO:0000256" key="2">
    <source>
        <dbReference type="ARBA" id="ARBA00022525"/>
    </source>
</evidence>
<reference evidence="7" key="1">
    <citation type="submission" date="2025-08" db="UniProtKB">
        <authorList>
            <consortium name="RefSeq"/>
        </authorList>
    </citation>
    <scope>IDENTIFICATION</scope>
</reference>
<dbReference type="GO" id="GO:0005576">
    <property type="term" value="C:extracellular region"/>
    <property type="evidence" value="ECO:0007669"/>
    <property type="project" value="UniProtKB-SubCell"/>
</dbReference>
<comment type="subcellular location">
    <subcellularLocation>
        <location evidence="1">Secreted</location>
    </subcellularLocation>
</comment>
<evidence type="ECO:0000256" key="4">
    <source>
        <dbReference type="ARBA" id="ARBA00023180"/>
    </source>
</evidence>